<evidence type="ECO:0000256" key="2">
    <source>
        <dbReference type="ARBA" id="ARBA00008034"/>
    </source>
</evidence>
<comment type="similarity">
    <text evidence="2 6">Belongs to the ABC-3 integral membrane protein family.</text>
</comment>
<dbReference type="PANTHER" id="PTHR30477">
    <property type="entry name" value="ABC-TRANSPORTER METAL-BINDING PROTEIN"/>
    <property type="match status" value="1"/>
</dbReference>
<dbReference type="GO" id="GO:0043190">
    <property type="term" value="C:ATP-binding cassette (ABC) transporter complex"/>
    <property type="evidence" value="ECO:0007669"/>
    <property type="project" value="InterPro"/>
</dbReference>
<dbReference type="SUPFAM" id="SSF81345">
    <property type="entry name" value="ABC transporter involved in vitamin B12 uptake, BtuC"/>
    <property type="match status" value="1"/>
</dbReference>
<evidence type="ECO:0000313" key="8">
    <source>
        <dbReference type="EMBL" id="GAN53176.1"/>
    </source>
</evidence>
<feature type="transmembrane region" description="Helical" evidence="7">
    <location>
        <begin position="215"/>
        <end position="237"/>
    </location>
</feature>
<keyword evidence="3 6" id="KW-0812">Transmembrane</keyword>
<keyword evidence="6" id="KW-0813">Transport</keyword>
<dbReference type="Pfam" id="PF00950">
    <property type="entry name" value="ABC-3"/>
    <property type="match status" value="1"/>
</dbReference>
<feature type="transmembrane region" description="Helical" evidence="7">
    <location>
        <begin position="243"/>
        <end position="262"/>
    </location>
</feature>
<feature type="transmembrane region" description="Helical" evidence="7">
    <location>
        <begin position="165"/>
        <end position="184"/>
    </location>
</feature>
<dbReference type="PANTHER" id="PTHR30477:SF13">
    <property type="entry name" value="IRON TRANSPORT SYSTEM MEMBRANE PROTEIN HI_0360-RELATED"/>
    <property type="match status" value="1"/>
</dbReference>
<keyword evidence="5 7" id="KW-0472">Membrane</keyword>
<dbReference type="InterPro" id="IPR037294">
    <property type="entry name" value="ABC_BtuC-like"/>
</dbReference>
<dbReference type="AlphaFoldDB" id="A0A0D6MI40"/>
<dbReference type="Proteomes" id="UP000032679">
    <property type="component" value="Unassembled WGS sequence"/>
</dbReference>
<evidence type="ECO:0000256" key="6">
    <source>
        <dbReference type="RuleBase" id="RU003943"/>
    </source>
</evidence>
<evidence type="ECO:0000313" key="9">
    <source>
        <dbReference type="Proteomes" id="UP000032679"/>
    </source>
</evidence>
<feature type="transmembrane region" description="Helical" evidence="7">
    <location>
        <begin position="89"/>
        <end position="110"/>
    </location>
</feature>
<sequence>MLHYEFMRHAFAASALVAVLAGPVGWFLVLRGQAFAGHALSHVGFAGAAAALWLGMPPLAGMIIAALLGGVAMGQEGRHAPLFGSRDTMIGLVLAASLGLGLFCLQRVNAPGGATTALLFGDVLGVDDRTLWALGAITVVSLTVLAVICRPLLFASLDRDAAQAAGVPVSGIAMMFMGVTALGVAACTEVTGVLLTFSLLVGPAACLLRLGASPMVGLTGSVALALGLAWGGLAASWWTDAPVAFWIGMGSVACYGMAIGITSRRSRW</sequence>
<dbReference type="RefSeq" id="WP_048846899.1">
    <property type="nucleotide sequence ID" value="NZ_BALE01000007.1"/>
</dbReference>
<proteinExistence type="inferred from homology"/>
<dbReference type="STRING" id="1231623.Tasa_007_021"/>
<keyword evidence="9" id="KW-1185">Reference proteome</keyword>
<feature type="transmembrane region" description="Helical" evidence="7">
    <location>
        <begin position="130"/>
        <end position="153"/>
    </location>
</feature>
<evidence type="ECO:0000256" key="7">
    <source>
        <dbReference type="SAM" id="Phobius"/>
    </source>
</evidence>
<evidence type="ECO:0000256" key="4">
    <source>
        <dbReference type="ARBA" id="ARBA00022989"/>
    </source>
</evidence>
<comment type="subcellular location">
    <subcellularLocation>
        <location evidence="6">Cell membrane</location>
        <topology evidence="6">Multi-pass membrane protein</topology>
    </subcellularLocation>
    <subcellularLocation>
        <location evidence="1">Membrane</location>
        <topology evidence="1">Multi-pass membrane protein</topology>
    </subcellularLocation>
</comment>
<gene>
    <name evidence="8" type="ORF">Tasa_007_021</name>
</gene>
<keyword evidence="4 7" id="KW-1133">Transmembrane helix</keyword>
<dbReference type="GO" id="GO:0055085">
    <property type="term" value="P:transmembrane transport"/>
    <property type="evidence" value="ECO:0007669"/>
    <property type="project" value="InterPro"/>
</dbReference>
<dbReference type="InterPro" id="IPR001626">
    <property type="entry name" value="ABC_TroCD"/>
</dbReference>
<dbReference type="OrthoDB" id="2375762at2"/>
<organism evidence="8 9">
    <name type="scientific">Tanticharoenia sakaeratensis NBRC 103193</name>
    <dbReference type="NCBI Taxonomy" id="1231623"/>
    <lineage>
        <taxon>Bacteria</taxon>
        <taxon>Pseudomonadati</taxon>
        <taxon>Pseudomonadota</taxon>
        <taxon>Alphaproteobacteria</taxon>
        <taxon>Acetobacterales</taxon>
        <taxon>Acetobacteraceae</taxon>
        <taxon>Tanticharoenia</taxon>
    </lineage>
</organism>
<evidence type="ECO:0000256" key="5">
    <source>
        <dbReference type="ARBA" id="ARBA00023136"/>
    </source>
</evidence>
<accession>A0A0D6MI40</accession>
<name>A0A0D6MI40_9PROT</name>
<dbReference type="EMBL" id="BALE01000007">
    <property type="protein sequence ID" value="GAN53176.1"/>
    <property type="molecule type" value="Genomic_DNA"/>
</dbReference>
<protein>
    <submittedName>
        <fullName evidence="8">Metal ABC transport system permease protein</fullName>
    </submittedName>
</protein>
<dbReference type="GO" id="GO:0010043">
    <property type="term" value="P:response to zinc ion"/>
    <property type="evidence" value="ECO:0007669"/>
    <property type="project" value="TreeGrafter"/>
</dbReference>
<feature type="transmembrane region" description="Helical" evidence="7">
    <location>
        <begin position="45"/>
        <end position="68"/>
    </location>
</feature>
<comment type="caution">
    <text evidence="8">The sequence shown here is derived from an EMBL/GenBank/DDBJ whole genome shotgun (WGS) entry which is preliminary data.</text>
</comment>
<evidence type="ECO:0000256" key="3">
    <source>
        <dbReference type="ARBA" id="ARBA00022692"/>
    </source>
</evidence>
<reference evidence="8 9" key="1">
    <citation type="submission" date="2012-10" db="EMBL/GenBank/DDBJ databases">
        <title>Genome sequencing of Tanticharoenia sakaeratensis NBRC 103193.</title>
        <authorList>
            <person name="Azuma Y."/>
            <person name="Hadano H."/>
            <person name="Hirakawa H."/>
            <person name="Matsushita K."/>
        </authorList>
    </citation>
    <scope>NUCLEOTIDE SEQUENCE [LARGE SCALE GENOMIC DNA]</scope>
    <source>
        <strain evidence="8 9">NBRC 103193</strain>
    </source>
</reference>
<dbReference type="Gene3D" id="1.10.3470.10">
    <property type="entry name" value="ABC transporter involved in vitamin B12 uptake, BtuC"/>
    <property type="match status" value="1"/>
</dbReference>
<evidence type="ECO:0000256" key="1">
    <source>
        <dbReference type="ARBA" id="ARBA00004141"/>
    </source>
</evidence>
<feature type="transmembrane region" description="Helical" evidence="7">
    <location>
        <begin position="190"/>
        <end position="208"/>
    </location>
</feature>